<dbReference type="Pfam" id="PF04082">
    <property type="entry name" value="Fungal_trans"/>
    <property type="match status" value="1"/>
</dbReference>
<dbReference type="CDD" id="cd12148">
    <property type="entry name" value="fungal_TF_MHR"/>
    <property type="match status" value="1"/>
</dbReference>
<dbReference type="GO" id="GO:0005634">
    <property type="term" value="C:nucleus"/>
    <property type="evidence" value="ECO:0007669"/>
    <property type="project" value="UniProtKB-SubCell"/>
</dbReference>
<evidence type="ECO:0000313" key="4">
    <source>
        <dbReference type="EMBL" id="KKY21923.1"/>
    </source>
</evidence>
<dbReference type="InterPro" id="IPR007219">
    <property type="entry name" value="XnlR_reg_dom"/>
</dbReference>
<dbReference type="PANTHER" id="PTHR31001:SF76">
    <property type="entry name" value="ZN(2)-C6 FUNGAL-TYPE DOMAIN-CONTAINING PROTEIN"/>
    <property type="match status" value="1"/>
</dbReference>
<dbReference type="OrthoDB" id="1747771at2759"/>
<gene>
    <name evidence="4" type="ORF">UCRPC4_g03426</name>
</gene>
<comment type="caution">
    <text evidence="4">The sequence shown here is derived from an EMBL/GenBank/DDBJ whole genome shotgun (WGS) entry which is preliminary data.</text>
</comment>
<dbReference type="PANTHER" id="PTHR31001">
    <property type="entry name" value="UNCHARACTERIZED TRANSCRIPTIONAL REGULATORY PROTEIN"/>
    <property type="match status" value="1"/>
</dbReference>
<organism evidence="4 5">
    <name type="scientific">Phaeomoniella chlamydospora</name>
    <name type="common">Phaeoacremonium chlamydosporum</name>
    <dbReference type="NCBI Taxonomy" id="158046"/>
    <lineage>
        <taxon>Eukaryota</taxon>
        <taxon>Fungi</taxon>
        <taxon>Dikarya</taxon>
        <taxon>Ascomycota</taxon>
        <taxon>Pezizomycotina</taxon>
        <taxon>Eurotiomycetes</taxon>
        <taxon>Chaetothyriomycetidae</taxon>
        <taxon>Phaeomoniellales</taxon>
        <taxon>Phaeomoniellaceae</taxon>
        <taxon>Phaeomoniella</taxon>
    </lineage>
</organism>
<dbReference type="InterPro" id="IPR050613">
    <property type="entry name" value="Sec_Metabolite_Reg"/>
</dbReference>
<keyword evidence="5" id="KW-1185">Reference proteome</keyword>
<keyword evidence="2" id="KW-0539">Nucleus</keyword>
<evidence type="ECO:0000313" key="5">
    <source>
        <dbReference type="Proteomes" id="UP000053317"/>
    </source>
</evidence>
<dbReference type="Proteomes" id="UP000053317">
    <property type="component" value="Unassembled WGS sequence"/>
</dbReference>
<proteinExistence type="predicted"/>
<dbReference type="EMBL" id="LCWF01000081">
    <property type="protein sequence ID" value="KKY21923.1"/>
    <property type="molecule type" value="Genomic_DNA"/>
</dbReference>
<evidence type="ECO:0000259" key="3">
    <source>
        <dbReference type="Pfam" id="PF04082"/>
    </source>
</evidence>
<name>A0A0G2GE72_PHACM</name>
<reference evidence="4 5" key="2">
    <citation type="submission" date="2015-05" db="EMBL/GenBank/DDBJ databases">
        <authorList>
            <person name="Morales-Cruz A."/>
            <person name="Amrine K.C."/>
            <person name="Cantu D."/>
        </authorList>
    </citation>
    <scope>NUCLEOTIDE SEQUENCE [LARGE SCALE GENOMIC DNA]</scope>
    <source>
        <strain evidence="4">UCRPC4</strain>
    </source>
</reference>
<reference evidence="4 5" key="1">
    <citation type="submission" date="2015-05" db="EMBL/GenBank/DDBJ databases">
        <title>Distinctive expansion of gene families associated with plant cell wall degradation and secondary metabolism in the genomes of grapevine trunk pathogens.</title>
        <authorList>
            <person name="Lawrence D.P."/>
            <person name="Travadon R."/>
            <person name="Rolshausen P.E."/>
            <person name="Baumgartner K."/>
        </authorList>
    </citation>
    <scope>NUCLEOTIDE SEQUENCE [LARGE SCALE GENOMIC DNA]</scope>
    <source>
        <strain evidence="4">UCRPC4</strain>
    </source>
</reference>
<dbReference type="GO" id="GO:0008270">
    <property type="term" value="F:zinc ion binding"/>
    <property type="evidence" value="ECO:0007669"/>
    <property type="project" value="InterPro"/>
</dbReference>
<protein>
    <submittedName>
        <fullName evidence="4">Putative c6 zinc finger domain-containing protein</fullName>
    </submittedName>
</protein>
<evidence type="ECO:0000256" key="1">
    <source>
        <dbReference type="ARBA" id="ARBA00004123"/>
    </source>
</evidence>
<feature type="domain" description="Xylanolytic transcriptional activator regulatory" evidence="3">
    <location>
        <begin position="31"/>
        <end position="202"/>
    </location>
</feature>
<evidence type="ECO:0000256" key="2">
    <source>
        <dbReference type="ARBA" id="ARBA00023242"/>
    </source>
</evidence>
<dbReference type="AlphaFoldDB" id="A0A0G2GE72"/>
<sequence>MSLLFMDTKEAAAADLPRQKTTLLIQNWYDAALFFLHQGDFLRKHDMRSVQVIAILLGLFKNVGDFGLQPTLMAAGIRIAQCLGMDKEPPTVSTDPIDQEVSRRIWWTLIICEWLQRPARPYCIQESDFAVNLPFNLDDEEILDPQLRAHPTGARDRPRPVQYHNAMIALSQLYYRFSSRAKCIGHNSEKLESLVLQTDEALANLIEELPLHLSGDSVPESGLENNSVPPWVLWQRNSLSISILFYRMAINRILQNQWVQLEKSYARTQAVCLSSARAIVSLVERYSAQLARHRPWATSSNLFSAAITLAVEARFSDEHTAAAYSEDINRCIAFFTSIQDQNVLASRAIEVLRQYMTEPPDPW</sequence>
<dbReference type="GO" id="GO:0006351">
    <property type="term" value="P:DNA-templated transcription"/>
    <property type="evidence" value="ECO:0007669"/>
    <property type="project" value="InterPro"/>
</dbReference>
<accession>A0A0G2GE72</accession>
<dbReference type="GO" id="GO:0003677">
    <property type="term" value="F:DNA binding"/>
    <property type="evidence" value="ECO:0007669"/>
    <property type="project" value="InterPro"/>
</dbReference>
<comment type="subcellular location">
    <subcellularLocation>
        <location evidence="1">Nucleus</location>
    </subcellularLocation>
</comment>